<accession>F6GW36</accession>
<proteinExistence type="predicted"/>
<dbReference type="InParanoid" id="F6GW36"/>
<dbReference type="Proteomes" id="UP000009183">
    <property type="component" value="Chromosome 6"/>
</dbReference>
<keyword evidence="1" id="KW-0812">Transmembrane</keyword>
<evidence type="ECO:0000313" key="2">
    <source>
        <dbReference type="EMBL" id="CCB44171.1"/>
    </source>
</evidence>
<feature type="transmembrane region" description="Helical" evidence="1">
    <location>
        <begin position="6"/>
        <end position="26"/>
    </location>
</feature>
<keyword evidence="3" id="KW-1185">Reference proteome</keyword>
<evidence type="ECO:0000256" key="1">
    <source>
        <dbReference type="SAM" id="Phobius"/>
    </source>
</evidence>
<keyword evidence="1" id="KW-0472">Membrane</keyword>
<sequence>MYNLGVPFSFLSHSLSLSFSLFSAILEKRTVALLVIWISTFLFPHSLLPTSLSFSPLSLFPHFSLVPCPKFKTLLLLPPDSAFFQSPSSWVRLHHNCRIWMLHFGVSRKILKGPSKLGLSMKLENCNGCVVLVSAFLYLRNDFSEMG</sequence>
<dbReference type="PaxDb" id="29760-VIT_06s0061g01550.t01"/>
<dbReference type="EMBL" id="FN594957">
    <property type="protein sequence ID" value="CCB44171.1"/>
    <property type="molecule type" value="Genomic_DNA"/>
</dbReference>
<gene>
    <name evidence="2" type="ordered locus">VIT_06s0061g01550</name>
</gene>
<protein>
    <submittedName>
        <fullName evidence="2">Uncharacterized protein</fullName>
    </submittedName>
</protein>
<dbReference type="HOGENOM" id="CLU_1771439_0_0_1"/>
<keyword evidence="1" id="KW-1133">Transmembrane helix</keyword>
<reference evidence="3" key="1">
    <citation type="journal article" date="2007" name="Nature">
        <title>The grapevine genome sequence suggests ancestral hexaploidization in major angiosperm phyla.</title>
        <authorList>
            <consortium name="The French-Italian Public Consortium for Grapevine Genome Characterization."/>
            <person name="Jaillon O."/>
            <person name="Aury J.-M."/>
            <person name="Noel B."/>
            <person name="Policriti A."/>
            <person name="Clepet C."/>
            <person name="Casagrande A."/>
            <person name="Choisne N."/>
            <person name="Aubourg S."/>
            <person name="Vitulo N."/>
            <person name="Jubin C."/>
            <person name="Vezzi A."/>
            <person name="Legeai F."/>
            <person name="Hugueney P."/>
            <person name="Dasilva C."/>
            <person name="Horner D."/>
            <person name="Mica E."/>
            <person name="Jublot D."/>
            <person name="Poulain J."/>
            <person name="Bruyere C."/>
            <person name="Billault A."/>
            <person name="Segurens B."/>
            <person name="Gouyvenoux M."/>
            <person name="Ugarte E."/>
            <person name="Cattonaro F."/>
            <person name="Anthouard V."/>
            <person name="Vico V."/>
            <person name="Del Fabbro C."/>
            <person name="Alaux M."/>
            <person name="Di Gaspero G."/>
            <person name="Dumas V."/>
            <person name="Felice N."/>
            <person name="Paillard S."/>
            <person name="Juman I."/>
            <person name="Moroldo M."/>
            <person name="Scalabrin S."/>
            <person name="Canaguier A."/>
            <person name="Le Clainche I."/>
            <person name="Malacrida G."/>
            <person name="Durand E."/>
            <person name="Pesole G."/>
            <person name="Laucou V."/>
            <person name="Chatelet P."/>
            <person name="Merdinoglu D."/>
            <person name="Delledonne M."/>
            <person name="Pezzotti M."/>
            <person name="Lecharny A."/>
            <person name="Scarpelli C."/>
            <person name="Artiguenave F."/>
            <person name="Pe M.E."/>
            <person name="Valle G."/>
            <person name="Morgante M."/>
            <person name="Caboche M."/>
            <person name="Adam-Blondon A.-F."/>
            <person name="Weissenbach J."/>
            <person name="Quetier F."/>
            <person name="Wincker P."/>
        </authorList>
    </citation>
    <scope>NUCLEOTIDE SEQUENCE [LARGE SCALE GENOMIC DNA]</scope>
    <source>
        <strain evidence="3">cv. Pinot noir / PN40024</strain>
    </source>
</reference>
<feature type="transmembrane region" description="Helical" evidence="1">
    <location>
        <begin position="31"/>
        <end position="48"/>
    </location>
</feature>
<dbReference type="AlphaFoldDB" id="F6GW36"/>
<organism evidence="2 3">
    <name type="scientific">Vitis vinifera</name>
    <name type="common">Grape</name>
    <dbReference type="NCBI Taxonomy" id="29760"/>
    <lineage>
        <taxon>Eukaryota</taxon>
        <taxon>Viridiplantae</taxon>
        <taxon>Streptophyta</taxon>
        <taxon>Embryophyta</taxon>
        <taxon>Tracheophyta</taxon>
        <taxon>Spermatophyta</taxon>
        <taxon>Magnoliopsida</taxon>
        <taxon>eudicotyledons</taxon>
        <taxon>Gunneridae</taxon>
        <taxon>Pentapetalae</taxon>
        <taxon>rosids</taxon>
        <taxon>Vitales</taxon>
        <taxon>Vitaceae</taxon>
        <taxon>Viteae</taxon>
        <taxon>Vitis</taxon>
    </lineage>
</organism>
<name>F6GW36_VITVI</name>
<evidence type="ECO:0000313" key="3">
    <source>
        <dbReference type="Proteomes" id="UP000009183"/>
    </source>
</evidence>